<dbReference type="PATRIC" id="fig|1035195.3.peg.1845"/>
<evidence type="ECO:0000313" key="4">
    <source>
        <dbReference type="Proteomes" id="UP000010445"/>
    </source>
</evidence>
<evidence type="ECO:0000256" key="2">
    <source>
        <dbReference type="SAM" id="SignalP"/>
    </source>
</evidence>
<feature type="compositionally biased region" description="Low complexity" evidence="1">
    <location>
        <begin position="29"/>
        <end position="45"/>
    </location>
</feature>
<name>L1MDD0_9CORY</name>
<protein>
    <recommendedName>
        <fullName evidence="5">Lipoprotein</fullName>
    </recommendedName>
</protein>
<dbReference type="Proteomes" id="UP000010445">
    <property type="component" value="Unassembled WGS sequence"/>
</dbReference>
<dbReference type="AlphaFoldDB" id="L1MDD0"/>
<keyword evidence="4" id="KW-1185">Reference proteome</keyword>
<dbReference type="STRING" id="1035195.HMPREF9997_02059"/>
<comment type="caution">
    <text evidence="3">The sequence shown here is derived from an EMBL/GenBank/DDBJ whole genome shotgun (WGS) entry which is preliminary data.</text>
</comment>
<proteinExistence type="predicted"/>
<organism evidence="3 4">
    <name type="scientific">Corynebacterium durum F0235</name>
    <dbReference type="NCBI Taxonomy" id="1035195"/>
    <lineage>
        <taxon>Bacteria</taxon>
        <taxon>Bacillati</taxon>
        <taxon>Actinomycetota</taxon>
        <taxon>Actinomycetes</taxon>
        <taxon>Mycobacteriales</taxon>
        <taxon>Corynebacteriaceae</taxon>
        <taxon>Corynebacterium</taxon>
    </lineage>
</organism>
<evidence type="ECO:0000256" key="1">
    <source>
        <dbReference type="SAM" id="MobiDB-lite"/>
    </source>
</evidence>
<feature type="signal peptide" evidence="2">
    <location>
        <begin position="1"/>
        <end position="18"/>
    </location>
</feature>
<feature type="chain" id="PRO_5039330930" description="Lipoprotein" evidence="2">
    <location>
        <begin position="19"/>
        <end position="209"/>
    </location>
</feature>
<dbReference type="PROSITE" id="PS51257">
    <property type="entry name" value="PROKAR_LIPOPROTEIN"/>
    <property type="match status" value="1"/>
</dbReference>
<sequence>MRKNMTAVAALAAATVLAFGIAACGNGGSSDTSSGGTSATAQSGNGEKKMEVADVSKESFVSTTKYADSGLPPSVQEQDKKGNLKITTEVPNQGKTEIYYVDKKFYRCDNGPCTEDATLNEAAADTDMVKQFQDQLQQAKDAAKYLGEESCSAGTCETWEMGGQKYFLDKDHRLSRVTASATNPYTNEPTEMTTEVEYKDVPEIKVPQT</sequence>
<reference evidence="3 4" key="1">
    <citation type="submission" date="2012-05" db="EMBL/GenBank/DDBJ databases">
        <authorList>
            <person name="Weinstock G."/>
            <person name="Sodergren E."/>
            <person name="Lobos E.A."/>
            <person name="Fulton L."/>
            <person name="Fulton R."/>
            <person name="Courtney L."/>
            <person name="Fronick C."/>
            <person name="O'Laughlin M."/>
            <person name="Godfrey J."/>
            <person name="Wilson R.M."/>
            <person name="Miner T."/>
            <person name="Farmer C."/>
            <person name="Delehaunty K."/>
            <person name="Cordes M."/>
            <person name="Minx P."/>
            <person name="Tomlinson C."/>
            <person name="Chen J."/>
            <person name="Wollam A."/>
            <person name="Pepin K.H."/>
            <person name="Bhonagiri V."/>
            <person name="Zhang X."/>
            <person name="Suruliraj S."/>
            <person name="Warren W."/>
            <person name="Mitreva M."/>
            <person name="Mardis E.R."/>
            <person name="Wilson R.K."/>
        </authorList>
    </citation>
    <scope>NUCLEOTIDE SEQUENCE [LARGE SCALE GENOMIC DNA]</scope>
    <source>
        <strain evidence="3 4">F0235</strain>
    </source>
</reference>
<accession>L1MDD0</accession>
<dbReference type="HOGENOM" id="CLU_1313675_0_0_11"/>
<feature type="region of interest" description="Disordered" evidence="1">
    <location>
        <begin position="179"/>
        <end position="209"/>
    </location>
</feature>
<feature type="region of interest" description="Disordered" evidence="1">
    <location>
        <begin position="27"/>
        <end position="54"/>
    </location>
</feature>
<keyword evidence="2" id="KW-0732">Signal</keyword>
<evidence type="ECO:0000313" key="3">
    <source>
        <dbReference type="EMBL" id="EKX88951.1"/>
    </source>
</evidence>
<gene>
    <name evidence="3" type="ORF">HMPREF9997_02059</name>
</gene>
<dbReference type="EMBL" id="AMEM01000033">
    <property type="protein sequence ID" value="EKX88951.1"/>
    <property type="molecule type" value="Genomic_DNA"/>
</dbReference>
<feature type="compositionally biased region" description="Polar residues" evidence="1">
    <location>
        <begin position="179"/>
        <end position="193"/>
    </location>
</feature>
<dbReference type="RefSeq" id="WP_006061487.1">
    <property type="nucleotide sequence ID" value="NZ_KB290820.1"/>
</dbReference>
<evidence type="ECO:0008006" key="5">
    <source>
        <dbReference type="Google" id="ProtNLM"/>
    </source>
</evidence>